<dbReference type="PANTHER" id="PTHR11717:SF7">
    <property type="entry name" value="LOW MOLECULAR WEIGHT PHOSPHOTYROSINE PROTEIN PHOSPHATASE"/>
    <property type="match status" value="1"/>
</dbReference>
<evidence type="ECO:0000256" key="6">
    <source>
        <dbReference type="PIRSR" id="PIRSR617867-1"/>
    </source>
</evidence>
<dbReference type="CDD" id="cd16343">
    <property type="entry name" value="LMWPTP"/>
    <property type="match status" value="1"/>
</dbReference>
<comment type="similarity">
    <text evidence="2">Belongs to the low molecular weight phosphotyrosine protein phosphatase family.</text>
</comment>
<keyword evidence="3" id="KW-0963">Cytoplasm</keyword>
<dbReference type="InterPro" id="IPR002115">
    <property type="entry name" value="Tyr_Pase_low_mol_wt_mml"/>
</dbReference>
<evidence type="ECO:0000256" key="1">
    <source>
        <dbReference type="ARBA" id="ARBA00004496"/>
    </source>
</evidence>
<keyword evidence="9" id="KW-1185">Reference proteome</keyword>
<dbReference type="SMART" id="SM00226">
    <property type="entry name" value="LMWPc"/>
    <property type="match status" value="1"/>
</dbReference>
<feature type="active site" evidence="6">
    <location>
        <position position="28"/>
    </location>
</feature>
<dbReference type="AlphaFoldDB" id="A0A2B7ZPR1"/>
<dbReference type="PRINTS" id="PR00719">
    <property type="entry name" value="LMWPTPASE"/>
</dbReference>
<name>A0A2B7ZPR1_9EURO</name>
<feature type="domain" description="Phosphotyrosine protein phosphatase I" evidence="7">
    <location>
        <begin position="16"/>
        <end position="185"/>
    </location>
</feature>
<dbReference type="SUPFAM" id="SSF52788">
    <property type="entry name" value="Phosphotyrosine protein phosphatases I"/>
    <property type="match status" value="1"/>
</dbReference>
<keyword evidence="5" id="KW-0904">Protein phosphatase</keyword>
<evidence type="ECO:0000256" key="2">
    <source>
        <dbReference type="ARBA" id="ARBA00011063"/>
    </source>
</evidence>
<accession>A0A2B7ZPR1</accession>
<evidence type="ECO:0000259" key="7">
    <source>
        <dbReference type="SMART" id="SM00226"/>
    </source>
</evidence>
<evidence type="ECO:0000256" key="3">
    <source>
        <dbReference type="ARBA" id="ARBA00022490"/>
    </source>
</evidence>
<proteinExistence type="inferred from homology"/>
<evidence type="ECO:0000313" key="9">
    <source>
        <dbReference type="Proteomes" id="UP000226031"/>
    </source>
</evidence>
<dbReference type="InterPro" id="IPR017867">
    <property type="entry name" value="Tyr_phospatase_low_mol_wt"/>
</dbReference>
<dbReference type="GO" id="GO:0004726">
    <property type="term" value="F:non-membrane spanning protein tyrosine phosphatase activity"/>
    <property type="evidence" value="ECO:0007669"/>
    <property type="project" value="InterPro"/>
</dbReference>
<dbReference type="PRINTS" id="PR00720">
    <property type="entry name" value="MAMMALPTPASE"/>
</dbReference>
<reference evidence="8 9" key="1">
    <citation type="submission" date="2017-10" db="EMBL/GenBank/DDBJ databases">
        <title>Comparative genomics in systemic dimorphic fungi from Ajellomycetaceae.</title>
        <authorList>
            <person name="Munoz J.F."/>
            <person name="Mcewen J.G."/>
            <person name="Clay O.K."/>
            <person name="Cuomo C.A."/>
        </authorList>
    </citation>
    <scope>NUCLEOTIDE SEQUENCE [LARGE SCALE GENOMIC DNA]</scope>
    <source>
        <strain evidence="8 9">UAMH4076</strain>
    </source>
</reference>
<dbReference type="InterPro" id="IPR036196">
    <property type="entry name" value="Ptyr_pPase_sf"/>
</dbReference>
<protein>
    <submittedName>
        <fullName evidence="8">Phosphotyrosine protein phosphatase</fullName>
    </submittedName>
</protein>
<evidence type="ECO:0000313" key="8">
    <source>
        <dbReference type="EMBL" id="PGH35280.1"/>
    </source>
</evidence>
<dbReference type="VEuPathDB" id="FungiDB:EMCG_03390"/>
<evidence type="ECO:0000256" key="4">
    <source>
        <dbReference type="ARBA" id="ARBA00022801"/>
    </source>
</evidence>
<dbReference type="Pfam" id="PF01451">
    <property type="entry name" value="LMWPc"/>
    <property type="match status" value="1"/>
</dbReference>
<comment type="subcellular location">
    <subcellularLocation>
        <location evidence="1">Cytoplasm</location>
    </subcellularLocation>
</comment>
<evidence type="ECO:0000256" key="5">
    <source>
        <dbReference type="ARBA" id="ARBA00022912"/>
    </source>
</evidence>
<feature type="active site" description="Proton donor" evidence="6">
    <location>
        <position position="159"/>
    </location>
</feature>
<dbReference type="Proteomes" id="UP000226031">
    <property type="component" value="Unassembled WGS sequence"/>
</dbReference>
<dbReference type="InterPro" id="IPR023485">
    <property type="entry name" value="Ptyr_pPase"/>
</dbReference>
<keyword evidence="4" id="KW-0378">Hydrolase</keyword>
<dbReference type="GO" id="GO:0003993">
    <property type="term" value="F:acid phosphatase activity"/>
    <property type="evidence" value="ECO:0007669"/>
    <property type="project" value="InterPro"/>
</dbReference>
<feature type="active site" description="Nucleophile" evidence="6">
    <location>
        <position position="22"/>
    </location>
</feature>
<dbReference type="STRING" id="73230.A0A2B7ZPR1"/>
<dbReference type="PANTHER" id="PTHR11717">
    <property type="entry name" value="LOW MOLECULAR WEIGHT PROTEIN TYROSINE PHOSPHATASE"/>
    <property type="match status" value="1"/>
</dbReference>
<gene>
    <name evidence="8" type="ORF">GX50_01860</name>
</gene>
<dbReference type="InterPro" id="IPR050438">
    <property type="entry name" value="LMW_PTPase"/>
</dbReference>
<comment type="caution">
    <text evidence="8">The sequence shown here is derived from an EMBL/GenBank/DDBJ whole genome shotgun (WGS) entry which is preliminary data.</text>
</comment>
<dbReference type="EMBL" id="PDND01000024">
    <property type="protein sequence ID" value="PGH35280.1"/>
    <property type="molecule type" value="Genomic_DNA"/>
</dbReference>
<sequence>MSPGTTTTTDADLKPISVLFVCLGNICRSPMAEAIFRHQVTSSPLKFSTIDSAGTAAYHTNSPPDSRTMSTLRAHHITTYTHAARQIRQKDFVNFDYILAMDEENLENLMRERGRVVRAGNQGEEGGEGMKFAQVRLIGDFLPDGSLVEKVGGGEVVGDPYYGGKEGFEEVYRQLVRLSTGFLKFLEQGGGGD</sequence>
<dbReference type="GO" id="GO:0005737">
    <property type="term" value="C:cytoplasm"/>
    <property type="evidence" value="ECO:0007669"/>
    <property type="project" value="UniProtKB-SubCell"/>
</dbReference>
<organism evidence="8 9">
    <name type="scientific">[Emmonsia] crescens</name>
    <dbReference type="NCBI Taxonomy" id="73230"/>
    <lineage>
        <taxon>Eukaryota</taxon>
        <taxon>Fungi</taxon>
        <taxon>Dikarya</taxon>
        <taxon>Ascomycota</taxon>
        <taxon>Pezizomycotina</taxon>
        <taxon>Eurotiomycetes</taxon>
        <taxon>Eurotiomycetidae</taxon>
        <taxon>Onygenales</taxon>
        <taxon>Ajellomycetaceae</taxon>
        <taxon>Emergomyces</taxon>
    </lineage>
</organism>
<dbReference type="Gene3D" id="3.40.50.2300">
    <property type="match status" value="1"/>
</dbReference>